<dbReference type="InterPro" id="IPR048343">
    <property type="entry name" value="ZW10_C"/>
</dbReference>
<accession>T1KBI1</accession>
<dbReference type="AlphaFoldDB" id="T1KBI1"/>
<dbReference type="GO" id="GO:0006888">
    <property type="term" value="P:endoplasmic reticulum to Golgi vesicle-mediated transport"/>
    <property type="evidence" value="ECO:0007669"/>
    <property type="project" value="TreeGrafter"/>
</dbReference>
<organism evidence="5 6">
    <name type="scientific">Tetranychus urticae</name>
    <name type="common">Two-spotted spider mite</name>
    <dbReference type="NCBI Taxonomy" id="32264"/>
    <lineage>
        <taxon>Eukaryota</taxon>
        <taxon>Metazoa</taxon>
        <taxon>Ecdysozoa</taxon>
        <taxon>Arthropoda</taxon>
        <taxon>Chelicerata</taxon>
        <taxon>Arachnida</taxon>
        <taxon>Acari</taxon>
        <taxon>Acariformes</taxon>
        <taxon>Trombidiformes</taxon>
        <taxon>Prostigmata</taxon>
        <taxon>Eleutherengona</taxon>
        <taxon>Raphignathae</taxon>
        <taxon>Tetranychoidea</taxon>
        <taxon>Tetranychidae</taxon>
        <taxon>Tetranychus</taxon>
    </lineage>
</organism>
<evidence type="ECO:0008006" key="7">
    <source>
        <dbReference type="Google" id="ProtNLM"/>
    </source>
</evidence>
<dbReference type="InterPro" id="IPR046362">
    <property type="entry name" value="Zw10/DSL1_C_sf"/>
</dbReference>
<evidence type="ECO:0000259" key="3">
    <source>
        <dbReference type="Pfam" id="PF20666"/>
    </source>
</evidence>
<sequence length="508" mass="57513">MEILVKWLKNPTSSKVSIEKLIGEFNREIETIESSIRDKLNVRDEEQFRDCFQEITKFLGNLNNSIDQANDQLKNFEGDTAVKIRELRDLLTQRNKQLQEAASKMAADGDSVKLKSGDFLEEDAGNEVNPDIESSDNPSPLLRSSSPVDEEEVRQVELTKKIAGDCIIRARKLVCSDLFPVINVGDDASNTIQSNSPTINQSLFSFPVCQVSQSIYDLALMIKQMMIDARNRTEYEERYCFYQAIRSILELYLISCQINHQKMISEFPKYAAVFHNNCLFIAHQLTILPMYYGLWESDKFIVTFIDLIPAIKESAYDTIIDLMKKHKQIIMDFFEDSSVTEALKAASGEDANSKQSLTPFYKALKKGLTHINLIKTSLLDVLPSSVCNKLIGTLVNCMVAGIISSILNMEDIPAYTATKLEDILNGITKDIDQLMENFSLPYGQILPKWLQFQEIKIILQASLKDIVDRWSDGNGPLAAAFTPEEVKSLIRSLFQNTDRRSAALARIR</sequence>
<dbReference type="Proteomes" id="UP000015104">
    <property type="component" value="Unassembled WGS sequence"/>
</dbReference>
<gene>
    <name evidence="5" type="primary">107362528</name>
</gene>
<dbReference type="EnsemblMetazoa" id="tetur08g04170.1">
    <property type="protein sequence ID" value="tetur08g04170.1"/>
    <property type="gene ID" value="tetur08g04170"/>
</dbReference>
<feature type="coiled-coil region" evidence="1">
    <location>
        <begin position="59"/>
        <end position="108"/>
    </location>
</feature>
<dbReference type="GO" id="GO:0005737">
    <property type="term" value="C:cytoplasm"/>
    <property type="evidence" value="ECO:0007669"/>
    <property type="project" value="GOC"/>
</dbReference>
<protein>
    <recommendedName>
        <fullName evidence="7">Centromere/kinetochore protein zw10 homolog</fullName>
    </recommendedName>
</protein>
<dbReference type="HOGENOM" id="CLU_536747_0_0_1"/>
<keyword evidence="1" id="KW-0175">Coiled coil</keyword>
<dbReference type="EMBL" id="CAEY01001951">
    <property type="status" value="NOT_ANNOTATED_CDS"/>
    <property type="molecule type" value="Genomic_DNA"/>
</dbReference>
<dbReference type="InterPro" id="IPR055148">
    <property type="entry name" value="ZW10_C_2"/>
</dbReference>
<feature type="compositionally biased region" description="Polar residues" evidence="2">
    <location>
        <begin position="135"/>
        <end position="147"/>
    </location>
</feature>
<dbReference type="Pfam" id="PF22766">
    <property type="entry name" value="ZW10_C2"/>
    <property type="match status" value="1"/>
</dbReference>
<dbReference type="OrthoDB" id="534815at2759"/>
<evidence type="ECO:0000313" key="5">
    <source>
        <dbReference type="EnsemblMetazoa" id="tetur08g04170.1"/>
    </source>
</evidence>
<dbReference type="eggNOG" id="KOG2163">
    <property type="taxonomic scope" value="Eukaryota"/>
</dbReference>
<dbReference type="GO" id="GO:1990423">
    <property type="term" value="C:RZZ complex"/>
    <property type="evidence" value="ECO:0007669"/>
    <property type="project" value="TreeGrafter"/>
</dbReference>
<dbReference type="PANTHER" id="PTHR12205">
    <property type="entry name" value="CENTROMERE/KINETOCHORE PROTEIN ZW10"/>
    <property type="match status" value="1"/>
</dbReference>
<name>T1KBI1_TETUR</name>
<dbReference type="PANTHER" id="PTHR12205:SF0">
    <property type="entry name" value="CENTROMERE_KINETOCHORE PROTEIN ZW10 HOMOLOG"/>
    <property type="match status" value="1"/>
</dbReference>
<evidence type="ECO:0000256" key="1">
    <source>
        <dbReference type="SAM" id="Coils"/>
    </source>
</evidence>
<reference evidence="6" key="1">
    <citation type="submission" date="2011-08" db="EMBL/GenBank/DDBJ databases">
        <authorList>
            <person name="Rombauts S."/>
        </authorList>
    </citation>
    <scope>NUCLEOTIDE SEQUENCE</scope>
    <source>
        <strain evidence="6">London</strain>
    </source>
</reference>
<evidence type="ECO:0000313" key="6">
    <source>
        <dbReference type="Proteomes" id="UP000015104"/>
    </source>
</evidence>
<evidence type="ECO:0000259" key="4">
    <source>
        <dbReference type="Pfam" id="PF22766"/>
    </source>
</evidence>
<dbReference type="STRING" id="32264.T1KBI1"/>
<keyword evidence="6" id="KW-1185">Reference proteome</keyword>
<dbReference type="Gene3D" id="1.10.357.150">
    <property type="match status" value="1"/>
</dbReference>
<dbReference type="Pfam" id="PF20666">
    <property type="entry name" value="ZW10_C"/>
    <property type="match status" value="1"/>
</dbReference>
<evidence type="ECO:0000256" key="2">
    <source>
        <dbReference type="SAM" id="MobiDB-lite"/>
    </source>
</evidence>
<proteinExistence type="predicted"/>
<feature type="domain" description="ZW10 C-terminal helical" evidence="4">
    <location>
        <begin position="362"/>
        <end position="507"/>
    </location>
</feature>
<feature type="domain" description="Centromere/kinetochore protein zw10 C-terminal" evidence="3">
    <location>
        <begin position="204"/>
        <end position="331"/>
    </location>
</feature>
<dbReference type="OMA" id="ARINHTH"/>
<feature type="region of interest" description="Disordered" evidence="2">
    <location>
        <begin position="122"/>
        <end position="149"/>
    </location>
</feature>
<dbReference type="GO" id="GO:0007094">
    <property type="term" value="P:mitotic spindle assembly checkpoint signaling"/>
    <property type="evidence" value="ECO:0007669"/>
    <property type="project" value="TreeGrafter"/>
</dbReference>
<reference evidence="5" key="2">
    <citation type="submission" date="2015-06" db="UniProtKB">
        <authorList>
            <consortium name="EnsemblMetazoa"/>
        </authorList>
    </citation>
    <scope>IDENTIFICATION</scope>
</reference>
<dbReference type="KEGG" id="tut:107362528"/>